<reference evidence="2" key="1">
    <citation type="journal article" date="2014" name="Front. Microbiol.">
        <title>High frequency of phylogenetically diverse reductive dehalogenase-homologous genes in deep subseafloor sedimentary metagenomes.</title>
        <authorList>
            <person name="Kawai M."/>
            <person name="Futagami T."/>
            <person name="Toyoda A."/>
            <person name="Takaki Y."/>
            <person name="Nishi S."/>
            <person name="Hori S."/>
            <person name="Arai W."/>
            <person name="Tsubouchi T."/>
            <person name="Morono Y."/>
            <person name="Uchiyama I."/>
            <person name="Ito T."/>
            <person name="Fujiyama A."/>
            <person name="Inagaki F."/>
            <person name="Takami H."/>
        </authorList>
    </citation>
    <scope>NUCLEOTIDE SEQUENCE</scope>
    <source>
        <strain evidence="2">Expedition CK06-06</strain>
    </source>
</reference>
<accession>X1E423</accession>
<sequence length="127" mass="14916">MKILHHGLTFRSKEESDKFFIDFLGLEIKHSFTGEKWLMKECFGVDKDIEIIHYGNEEALLEVFINDNVSEKKDKIVHICIEVDDRDSLEDKAAAMRIESIVIPRKDSKKGYYLFIRDSSNNLYEIK</sequence>
<name>X1E423_9ZZZZ</name>
<protein>
    <recommendedName>
        <fullName evidence="1">VOC domain-containing protein</fullName>
    </recommendedName>
</protein>
<dbReference type="PROSITE" id="PS51819">
    <property type="entry name" value="VOC"/>
    <property type="match status" value="1"/>
</dbReference>
<dbReference type="Gene3D" id="3.10.180.10">
    <property type="entry name" value="2,3-Dihydroxybiphenyl 1,2-Dioxygenase, domain 1"/>
    <property type="match status" value="1"/>
</dbReference>
<gene>
    <name evidence="2" type="ORF">S03H2_05724</name>
</gene>
<dbReference type="InterPro" id="IPR004360">
    <property type="entry name" value="Glyas_Fos-R_dOase_dom"/>
</dbReference>
<dbReference type="SUPFAM" id="SSF54593">
    <property type="entry name" value="Glyoxalase/Bleomycin resistance protein/Dihydroxybiphenyl dioxygenase"/>
    <property type="match status" value="1"/>
</dbReference>
<dbReference type="AlphaFoldDB" id="X1E423"/>
<evidence type="ECO:0000313" key="2">
    <source>
        <dbReference type="EMBL" id="GAH27986.1"/>
    </source>
</evidence>
<dbReference type="CDD" id="cd06587">
    <property type="entry name" value="VOC"/>
    <property type="match status" value="1"/>
</dbReference>
<dbReference type="InterPro" id="IPR037523">
    <property type="entry name" value="VOC_core"/>
</dbReference>
<dbReference type="EMBL" id="BARU01002420">
    <property type="protein sequence ID" value="GAH27986.1"/>
    <property type="molecule type" value="Genomic_DNA"/>
</dbReference>
<proteinExistence type="predicted"/>
<comment type="caution">
    <text evidence="2">The sequence shown here is derived from an EMBL/GenBank/DDBJ whole genome shotgun (WGS) entry which is preliminary data.</text>
</comment>
<dbReference type="Pfam" id="PF00903">
    <property type="entry name" value="Glyoxalase"/>
    <property type="match status" value="1"/>
</dbReference>
<feature type="domain" description="VOC" evidence="1">
    <location>
        <begin position="2"/>
        <end position="127"/>
    </location>
</feature>
<organism evidence="2">
    <name type="scientific">marine sediment metagenome</name>
    <dbReference type="NCBI Taxonomy" id="412755"/>
    <lineage>
        <taxon>unclassified sequences</taxon>
        <taxon>metagenomes</taxon>
        <taxon>ecological metagenomes</taxon>
    </lineage>
</organism>
<dbReference type="InterPro" id="IPR029068">
    <property type="entry name" value="Glyas_Bleomycin-R_OHBP_Dase"/>
</dbReference>
<evidence type="ECO:0000259" key="1">
    <source>
        <dbReference type="PROSITE" id="PS51819"/>
    </source>
</evidence>